<accession>A0A815ENY8</accession>
<name>A0A815ENY8_ADIRI</name>
<dbReference type="GO" id="GO:0000978">
    <property type="term" value="F:RNA polymerase II cis-regulatory region sequence-specific DNA binding"/>
    <property type="evidence" value="ECO:0007669"/>
    <property type="project" value="TreeGrafter"/>
</dbReference>
<dbReference type="AlphaFoldDB" id="A0A815ENY8"/>
<feature type="region of interest" description="Disordered" evidence="6">
    <location>
        <begin position="1"/>
        <end position="51"/>
    </location>
</feature>
<dbReference type="Pfam" id="PF00751">
    <property type="entry name" value="DM"/>
    <property type="match status" value="1"/>
</dbReference>
<evidence type="ECO:0000313" key="9">
    <source>
        <dbReference type="Proteomes" id="UP000663852"/>
    </source>
</evidence>
<feature type="domain" description="DM" evidence="7">
    <location>
        <begin position="60"/>
        <end position="107"/>
    </location>
</feature>
<dbReference type="EMBL" id="CAJNOJ010000228">
    <property type="protein sequence ID" value="CAF1314086.1"/>
    <property type="molecule type" value="Genomic_DNA"/>
</dbReference>
<feature type="compositionally biased region" description="Acidic residues" evidence="6">
    <location>
        <begin position="12"/>
        <end position="29"/>
    </location>
</feature>
<comment type="caution">
    <text evidence="8">The sequence shown here is derived from an EMBL/GenBank/DDBJ whole genome shotgun (WGS) entry which is preliminary data.</text>
</comment>
<gene>
    <name evidence="8" type="ORF">EDS130_LOCUS31310</name>
</gene>
<keyword evidence="2 5" id="KW-0862">Zinc</keyword>
<keyword evidence="1 5" id="KW-0479">Metal-binding</keyword>
<dbReference type="InterPro" id="IPR001275">
    <property type="entry name" value="DM_DNA-bd"/>
</dbReference>
<keyword evidence="4 5" id="KW-0539">Nucleus</keyword>
<evidence type="ECO:0000313" key="8">
    <source>
        <dbReference type="EMBL" id="CAF1314086.1"/>
    </source>
</evidence>
<dbReference type="Gene3D" id="4.10.1040.10">
    <property type="entry name" value="DM DNA-binding domain"/>
    <property type="match status" value="1"/>
</dbReference>
<evidence type="ECO:0000256" key="6">
    <source>
        <dbReference type="SAM" id="MobiDB-lite"/>
    </source>
</evidence>
<organism evidence="8 9">
    <name type="scientific">Adineta ricciae</name>
    <name type="common">Rotifer</name>
    <dbReference type="NCBI Taxonomy" id="249248"/>
    <lineage>
        <taxon>Eukaryota</taxon>
        <taxon>Metazoa</taxon>
        <taxon>Spiralia</taxon>
        <taxon>Gnathifera</taxon>
        <taxon>Rotifera</taxon>
        <taxon>Eurotatoria</taxon>
        <taxon>Bdelloidea</taxon>
        <taxon>Adinetida</taxon>
        <taxon>Adinetidae</taxon>
        <taxon>Adineta</taxon>
    </lineage>
</organism>
<dbReference type="PANTHER" id="PTHR12322:SF53">
    <property type="entry name" value="DOUBLESEX-MAB RELATED 11E"/>
    <property type="match status" value="1"/>
</dbReference>
<dbReference type="GO" id="GO:0000981">
    <property type="term" value="F:DNA-binding transcription factor activity, RNA polymerase II-specific"/>
    <property type="evidence" value="ECO:0007669"/>
    <property type="project" value="TreeGrafter"/>
</dbReference>
<dbReference type="FunFam" id="4.10.1040.10:FF:000001">
    <property type="entry name" value="doublesex- and mab-3-related transcription factor 1"/>
    <property type="match status" value="1"/>
</dbReference>
<dbReference type="PANTHER" id="PTHR12322">
    <property type="entry name" value="DOUBLESEX AND MAB-3 RELATED TRANSCRIPTION FACTOR DMRT"/>
    <property type="match status" value="1"/>
</dbReference>
<dbReference type="SMART" id="SM00301">
    <property type="entry name" value="DM"/>
    <property type="match status" value="1"/>
</dbReference>
<sequence length="256" mass="28794">MTTKDKQSVMGDETEENLVEDSDSDDETTEMTTETAAGTEKPAGVKTIGTGRKSLRTPKCARCRNHGVVSCLKGHKKYCRWRDCTCASCLLVVERQRIMAAQVALRRQQATINTNKTTTTMTNSNKYRNSALFLEQKRLAVQKNLRQLQESSISRDVIRSLKAKSHKNENNALNRFSTTPILNDRLRKRRCFADKELDNIPAVATTLETMVTNSAFRMANLSRFCTRDTLAPSFPTTKSTQKKWTDFSVAAIIGQS</sequence>
<dbReference type="Proteomes" id="UP000663852">
    <property type="component" value="Unassembled WGS sequence"/>
</dbReference>
<evidence type="ECO:0000256" key="4">
    <source>
        <dbReference type="ARBA" id="ARBA00023242"/>
    </source>
</evidence>
<dbReference type="GO" id="GO:0046872">
    <property type="term" value="F:metal ion binding"/>
    <property type="evidence" value="ECO:0007669"/>
    <property type="project" value="UniProtKB-KW"/>
</dbReference>
<dbReference type="GO" id="GO:0007548">
    <property type="term" value="P:sex differentiation"/>
    <property type="evidence" value="ECO:0007669"/>
    <property type="project" value="TreeGrafter"/>
</dbReference>
<keyword evidence="3 5" id="KW-0238">DNA-binding</keyword>
<dbReference type="OrthoDB" id="6162476at2759"/>
<dbReference type="InterPro" id="IPR036407">
    <property type="entry name" value="DM_DNA-bd_sf"/>
</dbReference>
<comment type="subcellular location">
    <subcellularLocation>
        <location evidence="5">Nucleus</location>
    </subcellularLocation>
</comment>
<dbReference type="InterPro" id="IPR026607">
    <property type="entry name" value="DMRT"/>
</dbReference>
<dbReference type="PROSITE" id="PS50809">
    <property type="entry name" value="DM_2"/>
    <property type="match status" value="1"/>
</dbReference>
<protein>
    <recommendedName>
        <fullName evidence="7">DM domain-containing protein</fullName>
    </recommendedName>
</protein>
<feature type="DNA-binding region" description="DM" evidence="5">
    <location>
        <begin position="60"/>
        <end position="107"/>
    </location>
</feature>
<reference evidence="8" key="1">
    <citation type="submission" date="2021-02" db="EMBL/GenBank/DDBJ databases">
        <authorList>
            <person name="Nowell W R."/>
        </authorList>
    </citation>
    <scope>NUCLEOTIDE SEQUENCE</scope>
</reference>
<evidence type="ECO:0000256" key="5">
    <source>
        <dbReference type="PROSITE-ProRule" id="PRU00070"/>
    </source>
</evidence>
<evidence type="ECO:0000256" key="1">
    <source>
        <dbReference type="ARBA" id="ARBA00022723"/>
    </source>
</evidence>
<dbReference type="GO" id="GO:0005634">
    <property type="term" value="C:nucleus"/>
    <property type="evidence" value="ECO:0007669"/>
    <property type="project" value="UniProtKB-SubCell"/>
</dbReference>
<evidence type="ECO:0000259" key="7">
    <source>
        <dbReference type="PROSITE" id="PS50809"/>
    </source>
</evidence>
<proteinExistence type="predicted"/>
<evidence type="ECO:0000256" key="2">
    <source>
        <dbReference type="ARBA" id="ARBA00022833"/>
    </source>
</evidence>
<evidence type="ECO:0000256" key="3">
    <source>
        <dbReference type="ARBA" id="ARBA00023125"/>
    </source>
</evidence>
<dbReference type="PROSITE" id="PS40000">
    <property type="entry name" value="DM_1"/>
    <property type="match status" value="1"/>
</dbReference>
<dbReference type="SUPFAM" id="SSF82927">
    <property type="entry name" value="Cysteine-rich DNA binding domain, (DM domain)"/>
    <property type="match status" value="1"/>
</dbReference>